<feature type="domain" description="DUF4461" evidence="1">
    <location>
        <begin position="15"/>
        <end position="90"/>
    </location>
</feature>
<sequence length="92" mass="10073">MPPLLNHEGVLTIADTQAARQLLRECKEALGLRALRTEEVLSPRQVIRAAEAMLRKGDEWRALGAEGCVLSIGEQGFAMASDGVLRIQWDAC</sequence>
<gene>
    <name evidence="2" type="ORF">Ctob_011805</name>
</gene>
<reference evidence="3" key="1">
    <citation type="journal article" date="2015" name="PLoS Genet.">
        <title>Genome Sequence and Transcriptome Analyses of Chrysochromulina tobin: Metabolic Tools for Enhanced Algal Fitness in the Prominent Order Prymnesiales (Haptophyceae).</title>
        <authorList>
            <person name="Hovde B.T."/>
            <person name="Deodato C.R."/>
            <person name="Hunsperger H.M."/>
            <person name="Ryken S.A."/>
            <person name="Yost W."/>
            <person name="Jha R.K."/>
            <person name="Patterson J."/>
            <person name="Monnat R.J. Jr."/>
            <person name="Barlow S.B."/>
            <person name="Starkenburg S.R."/>
            <person name="Cattolico R.A."/>
        </authorList>
    </citation>
    <scope>NUCLEOTIDE SEQUENCE</scope>
    <source>
        <strain evidence="3">CCMP291</strain>
    </source>
</reference>
<dbReference type="Proteomes" id="UP000037460">
    <property type="component" value="Unassembled WGS sequence"/>
</dbReference>
<name>A0A0M0JK20_9EUKA</name>
<accession>A0A0M0JK20</accession>
<protein>
    <recommendedName>
        <fullName evidence="1">DUF4461 domain-containing protein</fullName>
    </recommendedName>
</protein>
<dbReference type="EMBL" id="JWZX01002832">
    <property type="protein sequence ID" value="KOO26583.1"/>
    <property type="molecule type" value="Genomic_DNA"/>
</dbReference>
<evidence type="ECO:0000259" key="1">
    <source>
        <dbReference type="Pfam" id="PF14688"/>
    </source>
</evidence>
<dbReference type="Pfam" id="PF14688">
    <property type="entry name" value="DUF4461"/>
    <property type="match status" value="1"/>
</dbReference>
<evidence type="ECO:0000313" key="3">
    <source>
        <dbReference type="Proteomes" id="UP000037460"/>
    </source>
</evidence>
<organism evidence="2 3">
    <name type="scientific">Chrysochromulina tobinii</name>
    <dbReference type="NCBI Taxonomy" id="1460289"/>
    <lineage>
        <taxon>Eukaryota</taxon>
        <taxon>Haptista</taxon>
        <taxon>Haptophyta</taxon>
        <taxon>Prymnesiophyceae</taxon>
        <taxon>Prymnesiales</taxon>
        <taxon>Chrysochromulinaceae</taxon>
        <taxon>Chrysochromulina</taxon>
    </lineage>
</organism>
<evidence type="ECO:0000313" key="2">
    <source>
        <dbReference type="EMBL" id="KOO26583.1"/>
    </source>
</evidence>
<dbReference type="InterPro" id="IPR027989">
    <property type="entry name" value="DUF4461"/>
</dbReference>
<proteinExistence type="predicted"/>
<dbReference type="AlphaFoldDB" id="A0A0M0JK20"/>
<comment type="caution">
    <text evidence="2">The sequence shown here is derived from an EMBL/GenBank/DDBJ whole genome shotgun (WGS) entry which is preliminary data.</text>
</comment>
<keyword evidence="3" id="KW-1185">Reference proteome</keyword>